<evidence type="ECO:0000256" key="23">
    <source>
        <dbReference type="ARBA" id="ARBA00047482"/>
    </source>
</evidence>
<keyword evidence="9 32" id="KW-0732">Signal</keyword>
<dbReference type="RefSeq" id="XP_028600463.1">
    <property type="nucleotide sequence ID" value="XM_028744630.1"/>
</dbReference>
<evidence type="ECO:0000256" key="22">
    <source>
        <dbReference type="ARBA" id="ARBA00047322"/>
    </source>
</evidence>
<evidence type="ECO:0000256" key="27">
    <source>
        <dbReference type="ARBA" id="ARBA00048209"/>
    </source>
</evidence>
<dbReference type="GO" id="GO:0098552">
    <property type="term" value="C:side of membrane"/>
    <property type="evidence" value="ECO:0007669"/>
    <property type="project" value="UniProtKB-KW"/>
</dbReference>
<evidence type="ECO:0000256" key="20">
    <source>
        <dbReference type="ARBA" id="ARBA00046203"/>
    </source>
</evidence>
<evidence type="ECO:0000256" key="10">
    <source>
        <dbReference type="ARBA" id="ARBA00022801"/>
    </source>
</evidence>
<keyword evidence="8" id="KW-0479">Metal-binding</keyword>
<evidence type="ECO:0000256" key="8">
    <source>
        <dbReference type="ARBA" id="ARBA00022723"/>
    </source>
</evidence>
<evidence type="ECO:0000256" key="15">
    <source>
        <dbReference type="ARBA" id="ARBA00023157"/>
    </source>
</evidence>
<keyword evidence="34" id="KW-1185">Reference proteome</keyword>
<evidence type="ECO:0000256" key="26">
    <source>
        <dbReference type="ARBA" id="ARBA00047779"/>
    </source>
</evidence>
<organism evidence="33 34">
    <name type="scientific">Podarcis muralis</name>
    <name type="common">Wall lizard</name>
    <name type="synonym">Lacerta muralis</name>
    <dbReference type="NCBI Taxonomy" id="64176"/>
    <lineage>
        <taxon>Eukaryota</taxon>
        <taxon>Metazoa</taxon>
        <taxon>Chordata</taxon>
        <taxon>Craniata</taxon>
        <taxon>Vertebrata</taxon>
        <taxon>Euteleostomi</taxon>
        <taxon>Lepidosauria</taxon>
        <taxon>Squamata</taxon>
        <taxon>Bifurcata</taxon>
        <taxon>Unidentata</taxon>
        <taxon>Episquamata</taxon>
        <taxon>Laterata</taxon>
        <taxon>Lacertibaenia</taxon>
        <taxon>Lacertidae</taxon>
        <taxon>Podarcis</taxon>
    </lineage>
</organism>
<dbReference type="OrthoDB" id="415411at2759"/>
<keyword evidence="17" id="KW-0449">Lipoprotein</keyword>
<dbReference type="EC" id="3.1.4.38" evidence="4"/>
<feature type="signal peptide" evidence="32">
    <location>
        <begin position="1"/>
        <end position="21"/>
    </location>
</feature>
<keyword evidence="12" id="KW-0442">Lipid degradation</keyword>
<dbReference type="FunFam" id="3.40.720.10:FF:000029">
    <property type="entry name" value="ectonucleotide pyrophosphatase/phosphodiesterase family member 6"/>
    <property type="match status" value="1"/>
</dbReference>
<keyword evidence="5" id="KW-1003">Cell membrane</keyword>
<dbReference type="CDD" id="cd16018">
    <property type="entry name" value="Enpp"/>
    <property type="match status" value="1"/>
</dbReference>
<dbReference type="GeneTree" id="ENSGT00940000158457"/>
<dbReference type="InterPro" id="IPR017850">
    <property type="entry name" value="Alkaline_phosphatase_core_sf"/>
</dbReference>
<dbReference type="Pfam" id="PF01663">
    <property type="entry name" value="Phosphodiest"/>
    <property type="match status" value="1"/>
</dbReference>
<comment type="catalytic activity">
    <reaction evidence="22">
        <text>1-(9Z-octadecenoyl)-sn-glycero-3-phosphocholine + H2O = 1-(9Z-octadecenoyl)-sn-glycerol + phosphocholine + H(+)</text>
        <dbReference type="Rhea" id="RHEA:41091"/>
        <dbReference type="ChEBI" id="CHEBI:15377"/>
        <dbReference type="ChEBI" id="CHEBI:15378"/>
        <dbReference type="ChEBI" id="CHEBI:28610"/>
        <dbReference type="ChEBI" id="CHEBI:75757"/>
        <dbReference type="ChEBI" id="CHEBI:295975"/>
    </reaction>
    <physiologicalReaction direction="left-to-right" evidence="22">
        <dbReference type="Rhea" id="RHEA:41092"/>
    </physiologicalReaction>
</comment>
<evidence type="ECO:0000256" key="5">
    <source>
        <dbReference type="ARBA" id="ARBA00022475"/>
    </source>
</evidence>
<dbReference type="OMA" id="NVSMYYW"/>
<keyword evidence="11" id="KW-0862">Zinc</keyword>
<comment type="subcellular location">
    <subcellularLocation>
        <location evidence="2">Cell membrane</location>
        <topology evidence="2">Lipid-anchor</topology>
        <topology evidence="2">GPI-anchor</topology>
    </subcellularLocation>
</comment>
<dbReference type="Gene3D" id="3.30.1360.180">
    <property type="match status" value="1"/>
</dbReference>
<gene>
    <name evidence="33" type="primary">ENPP6</name>
</gene>
<dbReference type="KEGG" id="pmua:114604498"/>
<dbReference type="SUPFAM" id="SSF53649">
    <property type="entry name" value="Alkaline phosphatase-like"/>
    <property type="match status" value="1"/>
</dbReference>
<comment type="function">
    <text evidence="20">Choline-specific glycerophosphodiesterase that hydrolyzes glycerophosphocholine (GPC) and lysophosphatidylcholine (LPC) and contributes to supplying choline to the cells. Has a preference for LPC with short (12:0 and 14:0) or polyunsaturated (18:2 and 20:4) fatty acids. In vitro, hydrolyzes only choline-containing lysophospholipids, such as sphingosylphosphorylcholine (SPC), platelet-activating factor (PAF) and lysoPAF, but not other lysophospholipids.</text>
</comment>
<evidence type="ECO:0000256" key="7">
    <source>
        <dbReference type="ARBA" id="ARBA00022622"/>
    </source>
</evidence>
<comment type="similarity">
    <text evidence="3">Belongs to the nucleotide pyrophosphatase/phosphodiesterase family.</text>
</comment>
<dbReference type="Ensembl" id="ENSPMRT00000015680.1">
    <property type="protein sequence ID" value="ENSPMRP00000014680.1"/>
    <property type="gene ID" value="ENSPMRG00000009792.1"/>
</dbReference>
<dbReference type="GO" id="GO:0008889">
    <property type="term" value="F:glycerophosphodiester phosphodiesterase activity"/>
    <property type="evidence" value="ECO:0007669"/>
    <property type="project" value="Ensembl"/>
</dbReference>
<comment type="catalytic activity">
    <reaction evidence="25">
        <text>a 1-acyl-sn-glycero-3-phosphocholine + H2O = a 1-acyl-sn-glycerol + phosphocholine + H(+)</text>
        <dbReference type="Rhea" id="RHEA:44720"/>
        <dbReference type="ChEBI" id="CHEBI:15377"/>
        <dbReference type="ChEBI" id="CHEBI:15378"/>
        <dbReference type="ChEBI" id="CHEBI:58168"/>
        <dbReference type="ChEBI" id="CHEBI:64683"/>
        <dbReference type="ChEBI" id="CHEBI:295975"/>
    </reaction>
    <physiologicalReaction direction="left-to-right" evidence="25">
        <dbReference type="Rhea" id="RHEA:44721"/>
    </physiologicalReaction>
</comment>
<sequence>MAKHMAPFLLLVLTLASSSLASRKKLLLFLIDGLRHDYISDEALESLPGFREIVNRGVKVDYLTPDFPSLSYPNYYTLMTGRHCNVHQMTGNYMWDASTNMSFDIGVNQESLLPLWWNGSEPLWVTMMKAKRKVFMYYWPGCEVEILGIRPTYCLPYYSVPTDGNFSNAVYSAIELLRRGRADMAAVYYERIDVEGHHYGPSSIQRKNALKAVDNVLQNMTKLIKDKGLQNDLNVILFSDHGMTDIYWMEKVIELRNCINMSDVIQVKDRGPVVSLWPAKEKQSEVYNKLKNVPHMTVYRKEDIPARFYYKEGKFVSPLTLVAEEGWFIVESKEKLPFWENGTGKRDAWQNGWHGYDNELMDMKGFFLAYGPDFKSNFRAAPIRSVDVYNVMCKVAGIQPLPNNGSWSRVQCMLKNNASLAPSFQWSSSVLALLLFVLFV</sequence>
<keyword evidence="7" id="KW-0336">GPI-anchor</keyword>
<evidence type="ECO:0000313" key="33">
    <source>
        <dbReference type="Ensembl" id="ENSPMRP00000014680.1"/>
    </source>
</evidence>
<evidence type="ECO:0000256" key="24">
    <source>
        <dbReference type="ARBA" id="ARBA00047494"/>
    </source>
</evidence>
<feature type="chain" id="PRO_5025598445" description="glycerophosphocholine cholinephosphodiesterase" evidence="32">
    <location>
        <begin position="22"/>
        <end position="440"/>
    </location>
</feature>
<comment type="cofactor">
    <cofactor evidence="1">
        <name>Zn(2+)</name>
        <dbReference type="ChEBI" id="CHEBI:29105"/>
    </cofactor>
</comment>
<evidence type="ECO:0000256" key="32">
    <source>
        <dbReference type="SAM" id="SignalP"/>
    </source>
</evidence>
<evidence type="ECO:0000256" key="4">
    <source>
        <dbReference type="ARBA" id="ARBA00012318"/>
    </source>
</evidence>
<keyword evidence="10" id="KW-0378">Hydrolase</keyword>
<keyword evidence="15" id="KW-1015">Disulfide bond</keyword>
<evidence type="ECO:0000256" key="17">
    <source>
        <dbReference type="ARBA" id="ARBA00023288"/>
    </source>
</evidence>
<evidence type="ECO:0000256" key="18">
    <source>
        <dbReference type="ARBA" id="ARBA00031167"/>
    </source>
</evidence>
<keyword evidence="13" id="KW-0443">Lipid metabolism</keyword>
<dbReference type="GO" id="GO:0016042">
    <property type="term" value="P:lipid catabolic process"/>
    <property type="evidence" value="ECO:0007669"/>
    <property type="project" value="UniProtKB-KW"/>
</dbReference>
<proteinExistence type="inferred from homology"/>
<dbReference type="Gene3D" id="3.40.720.10">
    <property type="entry name" value="Alkaline Phosphatase, subunit A"/>
    <property type="match status" value="1"/>
</dbReference>
<reference evidence="33" key="2">
    <citation type="submission" date="2025-08" db="UniProtKB">
        <authorList>
            <consortium name="Ensembl"/>
        </authorList>
    </citation>
    <scope>IDENTIFICATION</scope>
</reference>
<evidence type="ECO:0000313" key="34">
    <source>
        <dbReference type="Proteomes" id="UP000472272"/>
    </source>
</evidence>
<evidence type="ECO:0000256" key="25">
    <source>
        <dbReference type="ARBA" id="ARBA00047600"/>
    </source>
</evidence>
<comment type="catalytic activity">
    <reaction evidence="27">
        <text>1-hexadecanoyl-sn-glycero-3-phosphocholine + H2O = 1-hexadecanoyl-sn-glycerol + phosphocholine + H(+)</text>
        <dbReference type="Rhea" id="RHEA:41119"/>
        <dbReference type="ChEBI" id="CHEBI:15377"/>
        <dbReference type="ChEBI" id="CHEBI:15378"/>
        <dbReference type="ChEBI" id="CHEBI:72998"/>
        <dbReference type="ChEBI" id="CHEBI:75542"/>
        <dbReference type="ChEBI" id="CHEBI:295975"/>
    </reaction>
    <physiologicalReaction direction="left-to-right" evidence="27">
        <dbReference type="Rhea" id="RHEA:41120"/>
    </physiologicalReaction>
</comment>
<evidence type="ECO:0000256" key="6">
    <source>
        <dbReference type="ARBA" id="ARBA00022553"/>
    </source>
</evidence>
<evidence type="ECO:0000256" key="29">
    <source>
        <dbReference type="ARBA" id="ARBA00048703"/>
    </source>
</evidence>
<comment type="catalytic activity">
    <reaction evidence="30">
        <text>1-(9Z,12Z)-octadecadienoyl-sn-glycero-3-phosphocholine + H2O = 1-(9Z,12Z-octadecadienoyl)-sn-glycerol + phosphocholine + H(+)</text>
        <dbReference type="Rhea" id="RHEA:41115"/>
        <dbReference type="ChEBI" id="CHEBI:15377"/>
        <dbReference type="ChEBI" id="CHEBI:15378"/>
        <dbReference type="ChEBI" id="CHEBI:28733"/>
        <dbReference type="ChEBI" id="CHEBI:75561"/>
        <dbReference type="ChEBI" id="CHEBI:295975"/>
    </reaction>
    <physiologicalReaction direction="left-to-right" evidence="30">
        <dbReference type="Rhea" id="RHEA:41116"/>
    </physiologicalReaction>
</comment>
<evidence type="ECO:0000256" key="11">
    <source>
        <dbReference type="ARBA" id="ARBA00022833"/>
    </source>
</evidence>
<dbReference type="GO" id="GO:0046872">
    <property type="term" value="F:metal ion binding"/>
    <property type="evidence" value="ECO:0007669"/>
    <property type="project" value="UniProtKB-KW"/>
</dbReference>
<accession>A0A670IRN1</accession>
<evidence type="ECO:0000256" key="28">
    <source>
        <dbReference type="ARBA" id="ARBA00048234"/>
    </source>
</evidence>
<keyword evidence="6" id="KW-0597">Phosphoprotein</keyword>
<name>A0A670IRN1_PODMU</name>
<evidence type="ECO:0000256" key="14">
    <source>
        <dbReference type="ARBA" id="ARBA00023136"/>
    </source>
</evidence>
<comment type="catalytic activity">
    <reaction evidence="23">
        <text>glycero-2-phosphocholine + H2O = phosphocholine + glycerol + H(+)</text>
        <dbReference type="Rhea" id="RHEA:61684"/>
        <dbReference type="ChEBI" id="CHEBI:15377"/>
        <dbReference type="ChEBI" id="CHEBI:15378"/>
        <dbReference type="ChEBI" id="CHEBI:17754"/>
        <dbReference type="ChEBI" id="CHEBI:144950"/>
        <dbReference type="ChEBI" id="CHEBI:295975"/>
    </reaction>
    <physiologicalReaction direction="left-to-right" evidence="23">
        <dbReference type="Rhea" id="RHEA:61685"/>
    </physiologicalReaction>
</comment>
<dbReference type="PANTHER" id="PTHR10151:SF66">
    <property type="entry name" value="GLYCEROPHOSPHOCHOLINE CHOLINEPHOSPHODIESTERASE ENPP6"/>
    <property type="match status" value="1"/>
</dbReference>
<evidence type="ECO:0000256" key="2">
    <source>
        <dbReference type="ARBA" id="ARBA00004609"/>
    </source>
</evidence>
<reference evidence="33 34" key="1">
    <citation type="journal article" date="2019" name="Proc. Natl. Acad. Sci. U.S.A.">
        <title>Regulatory changes in pterin and carotenoid genes underlie balanced color polymorphisms in the wall lizard.</title>
        <authorList>
            <person name="Andrade P."/>
            <person name="Pinho C."/>
            <person name="Perez I de Lanuza G."/>
            <person name="Afonso S."/>
            <person name="Brejcha J."/>
            <person name="Rubin C.J."/>
            <person name="Wallerman O."/>
            <person name="Pereira P."/>
            <person name="Sabatino S.J."/>
            <person name="Bellati A."/>
            <person name="Pellitteri-Rosa D."/>
            <person name="Bosakova Z."/>
            <person name="Bunikis I."/>
            <person name="Carretero M.A."/>
            <person name="Feiner N."/>
            <person name="Marsik P."/>
            <person name="Pauperio F."/>
            <person name="Salvi D."/>
            <person name="Soler L."/>
            <person name="While G.M."/>
            <person name="Uller T."/>
            <person name="Font E."/>
            <person name="Andersson L."/>
            <person name="Carneiro M."/>
        </authorList>
    </citation>
    <scope>NUCLEOTIDE SEQUENCE</scope>
</reference>
<dbReference type="Proteomes" id="UP000472272">
    <property type="component" value="Chromosome 9"/>
</dbReference>
<evidence type="ECO:0000256" key="9">
    <source>
        <dbReference type="ARBA" id="ARBA00022729"/>
    </source>
</evidence>
<keyword evidence="16" id="KW-0325">Glycoprotein</keyword>
<evidence type="ECO:0000256" key="30">
    <source>
        <dbReference type="ARBA" id="ARBA00049092"/>
    </source>
</evidence>
<protein>
    <recommendedName>
        <fullName evidence="4">glycerophosphocholine cholinephosphodiesterase</fullName>
        <ecNumber evidence="4">3.1.4.38</ecNumber>
    </recommendedName>
    <alternativeName>
        <fullName evidence="19">Choline-specific glycerophosphodiester phosphodiesterase</fullName>
    </alternativeName>
    <alternativeName>
        <fullName evidence="18">Ectonucleotide pyrophosphatase/phosphodiesterase family member 6</fullName>
    </alternativeName>
</protein>
<comment type="catalytic activity">
    <reaction evidence="24">
        <text>a 1-O-alkyl-sn-glycero-3-phosphocholine + H2O = a 1-O-alkyl-sn-glycerol + phosphocholine + H(+)</text>
        <dbReference type="Rhea" id="RHEA:36083"/>
        <dbReference type="ChEBI" id="CHEBI:15377"/>
        <dbReference type="ChEBI" id="CHEBI:15378"/>
        <dbReference type="ChEBI" id="CHEBI:15850"/>
        <dbReference type="ChEBI" id="CHEBI:30909"/>
        <dbReference type="ChEBI" id="CHEBI:295975"/>
    </reaction>
    <physiologicalReaction direction="left-to-right" evidence="24">
        <dbReference type="Rhea" id="RHEA:36084"/>
    </physiologicalReaction>
</comment>
<evidence type="ECO:0000256" key="16">
    <source>
        <dbReference type="ARBA" id="ARBA00023180"/>
    </source>
</evidence>
<evidence type="ECO:0000256" key="31">
    <source>
        <dbReference type="ARBA" id="ARBA00049320"/>
    </source>
</evidence>
<dbReference type="GeneID" id="114604498"/>
<dbReference type="GO" id="GO:0005886">
    <property type="term" value="C:plasma membrane"/>
    <property type="evidence" value="ECO:0007669"/>
    <property type="project" value="UniProtKB-SubCell"/>
</dbReference>
<comment type="catalytic activity">
    <reaction evidence="29">
        <text>sn-glycerol 3-phosphocholine + H2O = phosphocholine + glycerol + H(+)</text>
        <dbReference type="Rhea" id="RHEA:19545"/>
        <dbReference type="ChEBI" id="CHEBI:15377"/>
        <dbReference type="ChEBI" id="CHEBI:15378"/>
        <dbReference type="ChEBI" id="CHEBI:16870"/>
        <dbReference type="ChEBI" id="CHEBI:17754"/>
        <dbReference type="ChEBI" id="CHEBI:295975"/>
        <dbReference type="EC" id="3.1.4.38"/>
    </reaction>
    <physiologicalReaction direction="left-to-right" evidence="29">
        <dbReference type="Rhea" id="RHEA:19546"/>
    </physiologicalReaction>
</comment>
<comment type="catalytic activity">
    <reaction evidence="21">
        <text>1-dodecanoyl-sn-glycero-3-phosphocholine + H2O = 1-dodecanoyl-sn-glycerol + phosphocholine + H(+)</text>
        <dbReference type="Rhea" id="RHEA:41127"/>
        <dbReference type="ChEBI" id="CHEBI:15377"/>
        <dbReference type="ChEBI" id="CHEBI:15378"/>
        <dbReference type="ChEBI" id="CHEBI:74966"/>
        <dbReference type="ChEBI" id="CHEBI:75529"/>
        <dbReference type="ChEBI" id="CHEBI:295975"/>
    </reaction>
    <physiologicalReaction direction="left-to-right" evidence="21">
        <dbReference type="Rhea" id="RHEA:41128"/>
    </physiologicalReaction>
</comment>
<evidence type="ECO:0000256" key="19">
    <source>
        <dbReference type="ARBA" id="ARBA00032556"/>
    </source>
</evidence>
<evidence type="ECO:0000256" key="1">
    <source>
        <dbReference type="ARBA" id="ARBA00001947"/>
    </source>
</evidence>
<evidence type="ECO:0000256" key="3">
    <source>
        <dbReference type="ARBA" id="ARBA00010594"/>
    </source>
</evidence>
<dbReference type="GO" id="GO:0005576">
    <property type="term" value="C:extracellular region"/>
    <property type="evidence" value="ECO:0007669"/>
    <property type="project" value="Ensembl"/>
</dbReference>
<comment type="catalytic activity">
    <reaction evidence="26">
        <text>1-tetradecanoyl-sn-glycero-3-phosphocholine + H2O = 1-tetradecanoyl-sn-glycerol + phosphocholine + H(+)</text>
        <dbReference type="Rhea" id="RHEA:40999"/>
        <dbReference type="ChEBI" id="CHEBI:15377"/>
        <dbReference type="ChEBI" id="CHEBI:15378"/>
        <dbReference type="ChEBI" id="CHEBI:64489"/>
        <dbReference type="ChEBI" id="CHEBI:75536"/>
        <dbReference type="ChEBI" id="CHEBI:295975"/>
    </reaction>
    <physiologicalReaction direction="left-to-right" evidence="26">
        <dbReference type="Rhea" id="RHEA:41000"/>
    </physiologicalReaction>
</comment>
<dbReference type="PANTHER" id="PTHR10151">
    <property type="entry name" value="ECTONUCLEOTIDE PYROPHOSPHATASE/PHOSPHODIESTERASE"/>
    <property type="match status" value="1"/>
</dbReference>
<evidence type="ECO:0000256" key="12">
    <source>
        <dbReference type="ARBA" id="ARBA00022963"/>
    </source>
</evidence>
<comment type="catalytic activity">
    <reaction evidence="28">
        <text>sphing-4-enine-phosphocholine + H2O = sphing-4-enine + phosphocholine + H(+)</text>
        <dbReference type="Rhea" id="RHEA:41095"/>
        <dbReference type="ChEBI" id="CHEBI:15377"/>
        <dbReference type="ChEBI" id="CHEBI:15378"/>
        <dbReference type="ChEBI" id="CHEBI:57756"/>
        <dbReference type="ChEBI" id="CHEBI:58906"/>
        <dbReference type="ChEBI" id="CHEBI:295975"/>
    </reaction>
    <physiologicalReaction direction="left-to-right" evidence="28">
        <dbReference type="Rhea" id="RHEA:41096"/>
    </physiologicalReaction>
</comment>
<dbReference type="InterPro" id="IPR002591">
    <property type="entry name" value="Phosphodiest/P_Trfase"/>
</dbReference>
<dbReference type="GO" id="GO:0019695">
    <property type="term" value="P:choline metabolic process"/>
    <property type="evidence" value="ECO:0007669"/>
    <property type="project" value="Ensembl"/>
</dbReference>
<evidence type="ECO:0000256" key="21">
    <source>
        <dbReference type="ARBA" id="ARBA00047290"/>
    </source>
</evidence>
<dbReference type="CTD" id="133121"/>
<dbReference type="AlphaFoldDB" id="A0A670IRN1"/>
<keyword evidence="14" id="KW-0472">Membrane</keyword>
<evidence type="ECO:0000256" key="13">
    <source>
        <dbReference type="ARBA" id="ARBA00023098"/>
    </source>
</evidence>
<dbReference type="GO" id="GO:0047390">
    <property type="term" value="F:glycerophosphocholine cholinephosphodiesterase activity"/>
    <property type="evidence" value="ECO:0007669"/>
    <property type="project" value="UniProtKB-EC"/>
</dbReference>
<dbReference type="FunFam" id="3.30.1360.180:FF:000001">
    <property type="entry name" value="Ectonucleotide pyrophosphatase/phosphodiesterase family member 6"/>
    <property type="match status" value="1"/>
</dbReference>
<reference evidence="33" key="3">
    <citation type="submission" date="2025-09" db="UniProtKB">
        <authorList>
            <consortium name="Ensembl"/>
        </authorList>
    </citation>
    <scope>IDENTIFICATION</scope>
</reference>
<comment type="catalytic activity">
    <reaction evidence="31">
        <text>1-(5Z,8Z,11Z,14Z-eicosatetraenoyl)-sn-glycero-3-phosphocholine + H2O = 1-(5Z,8Z,11Z,14Z-eicosatetraenoyl)-sn-glycerol + phosphocholine + H(+)</text>
        <dbReference type="Rhea" id="RHEA:41003"/>
        <dbReference type="ChEBI" id="CHEBI:15377"/>
        <dbReference type="ChEBI" id="CHEBI:15378"/>
        <dbReference type="ChEBI" id="CHEBI:34071"/>
        <dbReference type="ChEBI" id="CHEBI:74344"/>
        <dbReference type="ChEBI" id="CHEBI:295975"/>
    </reaction>
    <physiologicalReaction direction="left-to-right" evidence="31">
        <dbReference type="Rhea" id="RHEA:41004"/>
    </physiologicalReaction>
</comment>